<protein>
    <recommendedName>
        <fullName evidence="5">Alpha-1,2-fucosyltransferase</fullName>
    </recommendedName>
</protein>
<evidence type="ECO:0000313" key="4">
    <source>
        <dbReference type="Proteomes" id="UP000193926"/>
    </source>
</evidence>
<dbReference type="InterPro" id="IPR002516">
    <property type="entry name" value="Glyco_trans_11"/>
</dbReference>
<evidence type="ECO:0000256" key="2">
    <source>
        <dbReference type="ARBA" id="ARBA00022679"/>
    </source>
</evidence>
<reference evidence="3 4" key="1">
    <citation type="submission" date="2014-03" db="EMBL/GenBank/DDBJ databases">
        <title>The draft genome sequence of Marivita geojedonensis KCTC 23882.</title>
        <authorList>
            <person name="Lai Q."/>
            <person name="Shao Z."/>
        </authorList>
    </citation>
    <scope>NUCLEOTIDE SEQUENCE [LARGE SCALE GENOMIC DNA]</scope>
    <source>
        <strain evidence="3 4">DPG-138</strain>
    </source>
</reference>
<name>A0A1X4NRE0_9RHOB</name>
<evidence type="ECO:0000313" key="3">
    <source>
        <dbReference type="EMBL" id="OSQ53509.1"/>
    </source>
</evidence>
<dbReference type="GO" id="GO:0016020">
    <property type="term" value="C:membrane"/>
    <property type="evidence" value="ECO:0007669"/>
    <property type="project" value="InterPro"/>
</dbReference>
<keyword evidence="2" id="KW-0808">Transferase</keyword>
<dbReference type="EMBL" id="JFKC01000001">
    <property type="protein sequence ID" value="OSQ53509.1"/>
    <property type="molecule type" value="Genomic_DNA"/>
</dbReference>
<dbReference type="CDD" id="cd11301">
    <property type="entry name" value="Fut1_Fut2_like"/>
    <property type="match status" value="1"/>
</dbReference>
<accession>A0A1X4NRE0</accession>
<keyword evidence="1" id="KW-0328">Glycosyltransferase</keyword>
<dbReference type="PANTHER" id="PTHR11927:SF9">
    <property type="entry name" value="L-FUCOSYLTRANSFERASE"/>
    <property type="match status" value="1"/>
</dbReference>
<dbReference type="Proteomes" id="UP000193926">
    <property type="component" value="Unassembled WGS sequence"/>
</dbReference>
<proteinExistence type="predicted"/>
<gene>
    <name evidence="3" type="ORF">MGEO_03020</name>
</gene>
<evidence type="ECO:0008006" key="5">
    <source>
        <dbReference type="Google" id="ProtNLM"/>
    </source>
</evidence>
<comment type="caution">
    <text evidence="3">The sequence shown here is derived from an EMBL/GenBank/DDBJ whole genome shotgun (WGS) entry which is preliminary data.</text>
</comment>
<evidence type="ECO:0000256" key="1">
    <source>
        <dbReference type="ARBA" id="ARBA00022676"/>
    </source>
</evidence>
<keyword evidence="4" id="KW-1185">Reference proteome</keyword>
<sequence length="309" mass="34948">MVIVRLLGGLGNQMFQYALGRVISMRTGAPLVLDKFLLEDHRPGLHLTNRNYGLGIFSLEANFARRDDVRRYHSFGTGKLGKAHFHLRKRLASAGLLPARLGPLEMLHENGFRFDPTVLCAKPPVYLEGLWQSWRYLEEQQSQIRQDLTFRHSLGAAGEALVRKLGEVNSVVLHIRRGDYVSVAENADLLGFVGLDYYRDAIAQIRSVIDKPRFFVFSDDLGWSRKELPQLGIEAEYVDMRAPDGVPQHAFEMQLMSRGANLIIANSTFSWWAAWLAADSARNVLAPARWFADNSVDTSDLIPPNWRTV</sequence>
<dbReference type="Pfam" id="PF01531">
    <property type="entry name" value="Glyco_transf_11"/>
    <property type="match status" value="1"/>
</dbReference>
<dbReference type="PANTHER" id="PTHR11927">
    <property type="entry name" value="GALACTOSIDE 2-L-FUCOSYLTRANSFERASE"/>
    <property type="match status" value="1"/>
</dbReference>
<dbReference type="STRING" id="1123756.MGEO_03020"/>
<organism evidence="3 4">
    <name type="scientific">Marivita geojedonensis</name>
    <dbReference type="NCBI Taxonomy" id="1123756"/>
    <lineage>
        <taxon>Bacteria</taxon>
        <taxon>Pseudomonadati</taxon>
        <taxon>Pseudomonadota</taxon>
        <taxon>Alphaproteobacteria</taxon>
        <taxon>Rhodobacterales</taxon>
        <taxon>Roseobacteraceae</taxon>
        <taxon>Marivita</taxon>
    </lineage>
</organism>
<dbReference type="GO" id="GO:0005975">
    <property type="term" value="P:carbohydrate metabolic process"/>
    <property type="evidence" value="ECO:0007669"/>
    <property type="project" value="InterPro"/>
</dbReference>
<dbReference type="AlphaFoldDB" id="A0A1X4NRE0"/>
<dbReference type="GO" id="GO:0008107">
    <property type="term" value="F:galactoside 2-alpha-L-fucosyltransferase activity"/>
    <property type="evidence" value="ECO:0007669"/>
    <property type="project" value="InterPro"/>
</dbReference>